<protein>
    <submittedName>
        <fullName evidence="1">Uncharacterized protein</fullName>
    </submittedName>
</protein>
<dbReference type="Proteomes" id="UP000033636">
    <property type="component" value="Unassembled WGS sequence"/>
</dbReference>
<comment type="caution">
    <text evidence="1">The sequence shown here is derived from an EMBL/GenBank/DDBJ whole genome shotgun (WGS) entry which is preliminary data.</text>
</comment>
<gene>
    <name evidence="1" type="ORF">TU35_002850</name>
</gene>
<name>A0ACC6V0N2_9CREN</name>
<reference evidence="1" key="1">
    <citation type="submission" date="2024-07" db="EMBL/GenBank/DDBJ databases">
        <title>Metagenome and Metagenome-Assembled Genomes of Archaea from a hot spring from the geothermal field of Los Azufres, Mexico.</title>
        <authorList>
            <person name="Marin-Paredes R."/>
            <person name="Martinez-Romero E."/>
            <person name="Servin-Garciduenas L.E."/>
        </authorList>
    </citation>
    <scope>NUCLEOTIDE SEQUENCE</scope>
</reference>
<proteinExistence type="predicted"/>
<organism evidence="1 2">
    <name type="scientific">Thermoproteus sp. AZ2</name>
    <dbReference type="NCBI Taxonomy" id="1609232"/>
    <lineage>
        <taxon>Archaea</taxon>
        <taxon>Thermoproteota</taxon>
        <taxon>Thermoprotei</taxon>
        <taxon>Thermoproteales</taxon>
        <taxon>Thermoproteaceae</taxon>
        <taxon>Thermoproteus</taxon>
    </lineage>
</organism>
<dbReference type="EMBL" id="JZWT02000005">
    <property type="protein sequence ID" value="MFB6490180.1"/>
    <property type="molecule type" value="Genomic_DNA"/>
</dbReference>
<sequence>MLSLYSAAFVPMFIKHVWTAIYSPKGRYPSGLAAKAIALYEAAFYALMLYLYPRPLALFAATALYAVVHLVGVPLYFGGFLAKYSSYGKAYSAFEASELVLLTALLISLLL</sequence>
<evidence type="ECO:0000313" key="1">
    <source>
        <dbReference type="EMBL" id="MFB6490180.1"/>
    </source>
</evidence>
<accession>A0ACC6V0N2</accession>
<evidence type="ECO:0000313" key="2">
    <source>
        <dbReference type="Proteomes" id="UP000033636"/>
    </source>
</evidence>